<evidence type="ECO:0000259" key="7">
    <source>
        <dbReference type="PROSITE" id="PS51755"/>
    </source>
</evidence>
<feature type="DNA-binding region" description="OmpR/PhoB-type" evidence="5">
    <location>
        <begin position="136"/>
        <end position="235"/>
    </location>
</feature>
<protein>
    <submittedName>
        <fullName evidence="8">Response regulator transcription factor</fullName>
    </submittedName>
</protein>
<dbReference type="InterPro" id="IPR001867">
    <property type="entry name" value="OmpR/PhoB-type_DNA-bd"/>
</dbReference>
<keyword evidence="2" id="KW-0902">Two-component regulatory system</keyword>
<evidence type="ECO:0000256" key="4">
    <source>
        <dbReference type="PROSITE-ProRule" id="PRU00169"/>
    </source>
</evidence>
<keyword evidence="9" id="KW-1185">Reference proteome</keyword>
<organism evidence="8 9">
    <name type="scientific">Stenomitos frigidus AS-A4</name>
    <dbReference type="NCBI Taxonomy" id="2933935"/>
    <lineage>
        <taxon>Bacteria</taxon>
        <taxon>Bacillati</taxon>
        <taxon>Cyanobacteriota</taxon>
        <taxon>Cyanophyceae</taxon>
        <taxon>Leptolyngbyales</taxon>
        <taxon>Leptolyngbyaceae</taxon>
        <taxon>Stenomitos</taxon>
    </lineage>
</organism>
<dbReference type="InterPro" id="IPR001789">
    <property type="entry name" value="Sig_transdc_resp-reg_receiver"/>
</dbReference>
<dbReference type="SMART" id="SM00448">
    <property type="entry name" value="REC"/>
    <property type="match status" value="1"/>
</dbReference>
<feature type="modified residue" description="4-aspartylphosphate" evidence="4">
    <location>
        <position position="61"/>
    </location>
</feature>
<accession>A0ABV0KGM7</accession>
<dbReference type="Proteomes" id="UP001476950">
    <property type="component" value="Unassembled WGS sequence"/>
</dbReference>
<gene>
    <name evidence="8" type="ORF">NDI38_08100</name>
</gene>
<evidence type="ECO:0000313" key="9">
    <source>
        <dbReference type="Proteomes" id="UP001476950"/>
    </source>
</evidence>
<evidence type="ECO:0000256" key="2">
    <source>
        <dbReference type="ARBA" id="ARBA00023012"/>
    </source>
</evidence>
<keyword evidence="1 4" id="KW-0597">Phosphoprotein</keyword>
<comment type="caution">
    <text evidence="8">The sequence shown here is derived from an EMBL/GenBank/DDBJ whole genome shotgun (WGS) entry which is preliminary data.</text>
</comment>
<dbReference type="Gene3D" id="3.40.50.2300">
    <property type="match status" value="1"/>
</dbReference>
<feature type="domain" description="OmpR/PhoB-type" evidence="7">
    <location>
        <begin position="136"/>
        <end position="235"/>
    </location>
</feature>
<dbReference type="PROSITE" id="PS50110">
    <property type="entry name" value="RESPONSE_REGULATORY"/>
    <property type="match status" value="1"/>
</dbReference>
<dbReference type="CDD" id="cd17574">
    <property type="entry name" value="REC_OmpR"/>
    <property type="match status" value="1"/>
</dbReference>
<reference evidence="8 9" key="1">
    <citation type="submission" date="2022-04" db="EMBL/GenBank/DDBJ databases">
        <title>Positive selection, recombination, and allopatry shape intraspecific diversity of widespread and dominant cyanobacteria.</title>
        <authorList>
            <person name="Wei J."/>
            <person name="Shu W."/>
            <person name="Hu C."/>
        </authorList>
    </citation>
    <scope>NUCLEOTIDE SEQUENCE [LARGE SCALE GENOMIC DNA]</scope>
    <source>
        <strain evidence="8 9">AS-A4</strain>
    </source>
</reference>
<proteinExistence type="predicted"/>
<dbReference type="Pfam" id="PF00072">
    <property type="entry name" value="Response_reg"/>
    <property type="match status" value="1"/>
</dbReference>
<dbReference type="InterPro" id="IPR036388">
    <property type="entry name" value="WH-like_DNA-bd_sf"/>
</dbReference>
<dbReference type="PROSITE" id="PS51755">
    <property type="entry name" value="OMPR_PHOB"/>
    <property type="match status" value="1"/>
</dbReference>
<dbReference type="CDD" id="cd00383">
    <property type="entry name" value="trans_reg_C"/>
    <property type="match status" value="1"/>
</dbReference>
<dbReference type="RefSeq" id="WP_190447602.1">
    <property type="nucleotide sequence ID" value="NZ_JAMPLM010000005.1"/>
</dbReference>
<dbReference type="EMBL" id="JAMPLM010000005">
    <property type="protein sequence ID" value="MEP1058399.1"/>
    <property type="molecule type" value="Genomic_DNA"/>
</dbReference>
<dbReference type="Gene3D" id="1.10.10.10">
    <property type="entry name" value="Winged helix-like DNA-binding domain superfamily/Winged helix DNA-binding domain"/>
    <property type="match status" value="1"/>
</dbReference>
<dbReference type="SMART" id="SM00862">
    <property type="entry name" value="Trans_reg_C"/>
    <property type="match status" value="1"/>
</dbReference>
<feature type="domain" description="Response regulatory" evidence="6">
    <location>
        <begin position="11"/>
        <end position="125"/>
    </location>
</feature>
<dbReference type="PANTHER" id="PTHR48111:SF40">
    <property type="entry name" value="PHOSPHATE REGULON TRANSCRIPTIONAL REGULATORY PROTEIN PHOB"/>
    <property type="match status" value="1"/>
</dbReference>
<dbReference type="InterPro" id="IPR011006">
    <property type="entry name" value="CheY-like_superfamily"/>
</dbReference>
<dbReference type="PANTHER" id="PTHR48111">
    <property type="entry name" value="REGULATOR OF RPOS"/>
    <property type="match status" value="1"/>
</dbReference>
<evidence type="ECO:0000256" key="1">
    <source>
        <dbReference type="ARBA" id="ARBA00022553"/>
    </source>
</evidence>
<evidence type="ECO:0000256" key="3">
    <source>
        <dbReference type="ARBA" id="ARBA00023125"/>
    </source>
</evidence>
<dbReference type="Pfam" id="PF00486">
    <property type="entry name" value="Trans_reg_C"/>
    <property type="match status" value="1"/>
</dbReference>
<sequence>MTNVAITAAKKILIVEDDQAIRTLIQRFLSSKQGYQVESVGDSKGAIASFKAFDPDLVILDINLPDGNGYQLCRDMQAATNVCVLMLTSSTDQAAKLKLLSGGADDYMTKPFDLEELAVRVEVVLRRVRDRTSLQEKPLLFGNLTIDPLRREVKLNNEFVRLTALEFNLLHFLASNPGRVWTRIQLIREVWGHEFVGDPRVVDVHIGQIRSHLEADTSQPTLIHTVRGVGYKFESTDIAISAASD</sequence>
<keyword evidence="3 5" id="KW-0238">DNA-binding</keyword>
<name>A0ABV0KGM7_9CYAN</name>
<dbReference type="InterPro" id="IPR039420">
    <property type="entry name" value="WalR-like"/>
</dbReference>
<evidence type="ECO:0000256" key="5">
    <source>
        <dbReference type="PROSITE-ProRule" id="PRU01091"/>
    </source>
</evidence>
<evidence type="ECO:0000313" key="8">
    <source>
        <dbReference type="EMBL" id="MEP1058399.1"/>
    </source>
</evidence>
<evidence type="ECO:0000259" key="6">
    <source>
        <dbReference type="PROSITE" id="PS50110"/>
    </source>
</evidence>
<dbReference type="SUPFAM" id="SSF52172">
    <property type="entry name" value="CheY-like"/>
    <property type="match status" value="1"/>
</dbReference>